<comment type="similarity">
    <text evidence="2 16">Belongs to the cytochrome c oxidase subunit 2 family.</text>
</comment>
<feature type="transmembrane region" description="Helical" evidence="17">
    <location>
        <begin position="23"/>
        <end position="43"/>
    </location>
</feature>
<feature type="transmembrane region" description="Helical" evidence="17">
    <location>
        <begin position="343"/>
        <end position="366"/>
    </location>
</feature>
<feature type="transmembrane region" description="Helical" evidence="17">
    <location>
        <begin position="259"/>
        <end position="278"/>
    </location>
</feature>
<sequence length="407" mass="46014">MSIWSQLGLQEGTSVLGVEVHGLYDYSMFIIVLVFSFVAYFLLKILCQKLTGRVYLDSQWLEVLWTVMPFWLLLALGLPSIKLLYLMDEVSLPEASIKVVGHQWYWSYEYSDVRGSSYSYDSYMVSDSTMEEGYRLLEVDNRCVVPTLLTIRGLITSDDVIHSWAIPSSAIKADGVPGRINQVRLCFLRSGVFYGQCSELCGVNHSFMPICVESVSVEVYSSWIVDSHDDVLNGVGGRPESWTWWGLLVAAVKGVGKGLYWFGWMYGMFLYYLFYYSFYVPGKFIVVGSLGLVQWVIWSSVAVVNWLVWFSDSPMEAVWYAACAFAGYVWGVIVLFVTSPVVAVGRVIKGLCGVVVSFVCFSYYVIEAVLGSLSSFTGDSFQEFVVDNVRWNTKKFLWILSNRYKGG</sequence>
<dbReference type="GO" id="GO:0005743">
    <property type="term" value="C:mitochondrial inner membrane"/>
    <property type="evidence" value="ECO:0007669"/>
    <property type="project" value="UniProtKB-SubCell"/>
</dbReference>
<dbReference type="Pfam" id="PF02790">
    <property type="entry name" value="COX2_TM"/>
    <property type="match status" value="1"/>
</dbReference>
<dbReference type="InterPro" id="IPR045187">
    <property type="entry name" value="CcO_II"/>
</dbReference>
<keyword evidence="11 16" id="KW-0249">Electron transport</keyword>
<comment type="cofactor">
    <cofactor evidence="16">
        <name>Cu cation</name>
        <dbReference type="ChEBI" id="CHEBI:23378"/>
    </cofactor>
    <text evidence="16">Binds a copper A center.</text>
</comment>
<gene>
    <name evidence="20" type="primary">COII</name>
</gene>
<keyword evidence="7 16" id="KW-0479">Metal-binding</keyword>
<dbReference type="SUPFAM" id="SSF49503">
    <property type="entry name" value="Cupredoxins"/>
    <property type="match status" value="1"/>
</dbReference>
<keyword evidence="9" id="KW-0460">Magnesium</keyword>
<evidence type="ECO:0000313" key="20">
    <source>
        <dbReference type="EMBL" id="AGN92173.1"/>
    </source>
</evidence>
<name>A0A0C4G622_9BIVA</name>
<dbReference type="PRINTS" id="PR01166">
    <property type="entry name" value="CYCOXIDASEII"/>
</dbReference>
<evidence type="ECO:0000256" key="14">
    <source>
        <dbReference type="ARBA" id="ARBA00023136"/>
    </source>
</evidence>
<keyword evidence="6 16" id="KW-0812">Transmembrane</keyword>
<evidence type="ECO:0000256" key="17">
    <source>
        <dbReference type="SAM" id="Phobius"/>
    </source>
</evidence>
<evidence type="ECO:0000256" key="6">
    <source>
        <dbReference type="ARBA" id="ARBA00022692"/>
    </source>
</evidence>
<evidence type="ECO:0000259" key="19">
    <source>
        <dbReference type="PROSITE" id="PS50999"/>
    </source>
</evidence>
<reference evidence="20" key="1">
    <citation type="submission" date="2013-04" db="EMBL/GenBank/DDBJ databases">
        <title>The complete maternal and paternal mitochondrial genomes of the freshwater pearl mussel Lamprotula leai:implications for the doubly uniparental inheritance mode of mtDNA.</title>
        <authorList>
            <person name="Wang G.L."/>
            <person name="Chen L."/>
            <person name="Li J.L."/>
        </authorList>
    </citation>
    <scope>NUCLEOTIDE SEQUENCE</scope>
</reference>
<dbReference type="PROSITE" id="PS00078">
    <property type="entry name" value="COX2"/>
    <property type="match status" value="1"/>
</dbReference>
<comment type="function">
    <text evidence="16">Component of the cytochrome c oxidase, the last enzyme in the mitochondrial electron transport chain which drives oxidative phosphorylation. The respiratory chain contains 3 multisubunit complexes succinate dehydrogenase (complex II, CII), ubiquinol-cytochrome c oxidoreductase (cytochrome b-c1 complex, complex III, CIII) and cytochrome c oxidase (complex IV, CIV), that cooperate to transfer electrons derived from NADH and succinate to molecular oxygen, creating an electrochemical gradient over the inner membrane that drives transmembrane transport and the ATP synthase. Cytochrome c oxidase is the component of the respiratory chain that catalyzes the reduction of oxygen to water. Electrons originating from reduced cytochrome c in the intermembrane space (IMS) are transferred via the dinuclear copper A center (CU(A)) of subunit 2 and heme A of subunit 1 to the active site in subunit 1, a binuclear center (BNC) formed by heme A3 and copper B (CU(B)). The BNC reduces molecular oxygen to 2 water molecules using 4 electrons from cytochrome c in the IMS and 4 protons from the mitochondrial matrix.</text>
</comment>
<dbReference type="Gene3D" id="1.10.287.90">
    <property type="match status" value="1"/>
</dbReference>
<evidence type="ECO:0000256" key="12">
    <source>
        <dbReference type="ARBA" id="ARBA00022989"/>
    </source>
</evidence>
<feature type="domain" description="Cytochrome oxidase subunit II transmembrane region profile" evidence="19">
    <location>
        <begin position="1"/>
        <end position="91"/>
    </location>
</feature>
<dbReference type="Gene3D" id="2.60.40.420">
    <property type="entry name" value="Cupredoxins - blue copper proteins"/>
    <property type="match status" value="1"/>
</dbReference>
<evidence type="ECO:0000256" key="15">
    <source>
        <dbReference type="ARBA" id="ARBA00049512"/>
    </source>
</evidence>
<evidence type="ECO:0000256" key="1">
    <source>
        <dbReference type="ARBA" id="ARBA00004448"/>
    </source>
</evidence>
<dbReference type="PANTHER" id="PTHR22888:SF9">
    <property type="entry name" value="CYTOCHROME C OXIDASE SUBUNIT 2"/>
    <property type="match status" value="1"/>
</dbReference>
<dbReference type="PROSITE" id="PS50857">
    <property type="entry name" value="COX2_CUA"/>
    <property type="match status" value="1"/>
</dbReference>
<dbReference type="CDD" id="cd13912">
    <property type="entry name" value="CcO_II_C"/>
    <property type="match status" value="1"/>
</dbReference>
<evidence type="ECO:0000256" key="9">
    <source>
        <dbReference type="ARBA" id="ARBA00022842"/>
    </source>
</evidence>
<keyword evidence="12 17" id="KW-1133">Transmembrane helix</keyword>
<comment type="subcellular location">
    <subcellularLocation>
        <location evidence="1 16">Mitochondrion inner membrane</location>
        <topology evidence="1 16">Multi-pass membrane protein</topology>
    </subcellularLocation>
</comment>
<evidence type="ECO:0000259" key="18">
    <source>
        <dbReference type="PROSITE" id="PS50857"/>
    </source>
</evidence>
<dbReference type="Pfam" id="PF00116">
    <property type="entry name" value="COX2"/>
    <property type="match status" value="1"/>
</dbReference>
<evidence type="ECO:0000256" key="5">
    <source>
        <dbReference type="ARBA" id="ARBA00022660"/>
    </source>
</evidence>
<evidence type="ECO:0000256" key="11">
    <source>
        <dbReference type="ARBA" id="ARBA00022982"/>
    </source>
</evidence>
<feature type="transmembrane region" description="Helical" evidence="17">
    <location>
        <begin position="317"/>
        <end position="337"/>
    </location>
</feature>
<geneLocation type="mitochondrion" evidence="20"/>
<dbReference type="InterPro" id="IPR011759">
    <property type="entry name" value="Cyt_c_oxidase_su2_TM_dom"/>
</dbReference>
<evidence type="ECO:0000256" key="4">
    <source>
        <dbReference type="ARBA" id="ARBA00022448"/>
    </source>
</evidence>
<dbReference type="AlphaFoldDB" id="A0A0C4G622"/>
<dbReference type="FunFam" id="2.60.40.420:FF:000001">
    <property type="entry name" value="Cytochrome c oxidase subunit 2"/>
    <property type="match status" value="1"/>
</dbReference>
<evidence type="ECO:0000256" key="3">
    <source>
        <dbReference type="ARBA" id="ARBA00015946"/>
    </source>
</evidence>
<dbReference type="InterPro" id="IPR001505">
    <property type="entry name" value="Copper_CuA"/>
</dbReference>
<dbReference type="InterPro" id="IPR002429">
    <property type="entry name" value="CcO_II-like_C"/>
</dbReference>
<evidence type="ECO:0000256" key="16">
    <source>
        <dbReference type="RuleBase" id="RU000457"/>
    </source>
</evidence>
<accession>A0A0C4G622</accession>
<organism evidence="20">
    <name type="scientific">Lamprotula leaii</name>
    <dbReference type="NCBI Taxonomy" id="1903488"/>
    <lineage>
        <taxon>Eukaryota</taxon>
        <taxon>Metazoa</taxon>
        <taxon>Spiralia</taxon>
        <taxon>Lophotrochozoa</taxon>
        <taxon>Mollusca</taxon>
        <taxon>Bivalvia</taxon>
        <taxon>Autobranchia</taxon>
        <taxon>Heteroconchia</taxon>
        <taxon>Palaeoheterodonta</taxon>
        <taxon>Unionida</taxon>
        <taxon>Unionoidea</taxon>
        <taxon>Unionidae</taxon>
        <taxon>Gonideinae</taxon>
        <taxon>Lamprotula</taxon>
    </lineage>
</organism>
<feature type="domain" description="Cytochrome oxidase subunit II copper A binding" evidence="18">
    <location>
        <begin position="92"/>
        <end position="226"/>
    </location>
</feature>
<keyword evidence="13 16" id="KW-0186">Copper</keyword>
<evidence type="ECO:0000256" key="8">
    <source>
        <dbReference type="ARBA" id="ARBA00022792"/>
    </source>
</evidence>
<dbReference type="EMBL" id="KC847114">
    <property type="protein sequence ID" value="AGN92173.1"/>
    <property type="molecule type" value="Genomic_DNA"/>
</dbReference>
<dbReference type="InterPro" id="IPR036257">
    <property type="entry name" value="Cyt_c_oxidase_su2_TM_sf"/>
</dbReference>
<dbReference type="GO" id="GO:0042773">
    <property type="term" value="P:ATP synthesis coupled electron transport"/>
    <property type="evidence" value="ECO:0007669"/>
    <property type="project" value="TreeGrafter"/>
</dbReference>
<feature type="transmembrane region" description="Helical" evidence="17">
    <location>
        <begin position="284"/>
        <end position="310"/>
    </location>
</feature>
<keyword evidence="4 16" id="KW-0813">Transport</keyword>
<proteinExistence type="inferred from homology"/>
<comment type="catalytic activity">
    <reaction evidence="15">
        <text>4 Fe(II)-[cytochrome c] + O2 + 8 H(+)(in) = 4 Fe(III)-[cytochrome c] + 2 H2O + 4 H(+)(out)</text>
        <dbReference type="Rhea" id="RHEA:11436"/>
        <dbReference type="Rhea" id="RHEA-COMP:10350"/>
        <dbReference type="Rhea" id="RHEA-COMP:14399"/>
        <dbReference type="ChEBI" id="CHEBI:15377"/>
        <dbReference type="ChEBI" id="CHEBI:15378"/>
        <dbReference type="ChEBI" id="CHEBI:15379"/>
        <dbReference type="ChEBI" id="CHEBI:29033"/>
        <dbReference type="ChEBI" id="CHEBI:29034"/>
        <dbReference type="EC" id="7.1.1.9"/>
    </reaction>
    <physiologicalReaction direction="left-to-right" evidence="15">
        <dbReference type="Rhea" id="RHEA:11437"/>
    </physiologicalReaction>
</comment>
<dbReference type="GO" id="GO:0005507">
    <property type="term" value="F:copper ion binding"/>
    <property type="evidence" value="ECO:0007669"/>
    <property type="project" value="InterPro"/>
</dbReference>
<dbReference type="PANTHER" id="PTHR22888">
    <property type="entry name" value="CYTOCHROME C OXIDASE, SUBUNIT II"/>
    <property type="match status" value="1"/>
</dbReference>
<evidence type="ECO:0000256" key="2">
    <source>
        <dbReference type="ARBA" id="ARBA00007866"/>
    </source>
</evidence>
<keyword evidence="10" id="KW-1278">Translocase</keyword>
<evidence type="ECO:0000256" key="13">
    <source>
        <dbReference type="ARBA" id="ARBA00023008"/>
    </source>
</evidence>
<dbReference type="InterPro" id="IPR008972">
    <property type="entry name" value="Cupredoxin"/>
</dbReference>
<keyword evidence="16 20" id="KW-0496">Mitochondrion</keyword>
<evidence type="ECO:0000256" key="10">
    <source>
        <dbReference type="ARBA" id="ARBA00022967"/>
    </source>
</evidence>
<keyword evidence="5 16" id="KW-0679">Respiratory chain</keyword>
<protein>
    <recommendedName>
        <fullName evidence="3 16">Cytochrome c oxidase subunit 2</fullName>
    </recommendedName>
</protein>
<dbReference type="PROSITE" id="PS50999">
    <property type="entry name" value="COX2_TM"/>
    <property type="match status" value="1"/>
</dbReference>
<keyword evidence="14 16" id="KW-0472">Membrane</keyword>
<keyword evidence="8 16" id="KW-0999">Mitochondrion inner membrane</keyword>
<dbReference type="InterPro" id="IPR034210">
    <property type="entry name" value="CcO_II_C"/>
</dbReference>
<dbReference type="SUPFAM" id="SSF81464">
    <property type="entry name" value="Cytochrome c oxidase subunit II-like, transmembrane region"/>
    <property type="match status" value="1"/>
</dbReference>
<dbReference type="GO" id="GO:0004129">
    <property type="term" value="F:cytochrome-c oxidase activity"/>
    <property type="evidence" value="ECO:0007669"/>
    <property type="project" value="UniProtKB-EC"/>
</dbReference>
<evidence type="ECO:0000256" key="7">
    <source>
        <dbReference type="ARBA" id="ARBA00022723"/>
    </source>
</evidence>
<feature type="transmembrane region" description="Helical" evidence="17">
    <location>
        <begin position="63"/>
        <end position="85"/>
    </location>
</feature>